<name>A0ABZ2USZ5_9CYAN</name>
<dbReference type="Gene3D" id="3.40.50.980">
    <property type="match status" value="8"/>
</dbReference>
<dbReference type="PROSITE" id="PS00455">
    <property type="entry name" value="AMP_BINDING"/>
    <property type="match status" value="3"/>
</dbReference>
<dbReference type="SMART" id="SM00823">
    <property type="entry name" value="PKS_PP"/>
    <property type="match status" value="4"/>
</dbReference>
<dbReference type="NCBIfam" id="TIGR01720">
    <property type="entry name" value="NRPS-para261"/>
    <property type="match status" value="1"/>
</dbReference>
<dbReference type="InterPro" id="IPR020845">
    <property type="entry name" value="AMP-binding_CS"/>
</dbReference>
<dbReference type="PROSITE" id="PS00012">
    <property type="entry name" value="PHOSPHOPANTETHEINE"/>
    <property type="match status" value="3"/>
</dbReference>
<keyword evidence="8" id="KW-1185">Reference proteome</keyword>
<dbReference type="CDD" id="cd19543">
    <property type="entry name" value="DCL_NRPS"/>
    <property type="match status" value="1"/>
</dbReference>
<dbReference type="PROSITE" id="PS50075">
    <property type="entry name" value="CARRIER"/>
    <property type="match status" value="4"/>
</dbReference>
<dbReference type="EMBL" id="CP150886">
    <property type="protein sequence ID" value="WZB88519.1"/>
    <property type="molecule type" value="Genomic_DNA"/>
</dbReference>
<dbReference type="InterPro" id="IPR001242">
    <property type="entry name" value="Condensation_dom"/>
</dbReference>
<dbReference type="CDD" id="cd05930">
    <property type="entry name" value="A_NRPS"/>
    <property type="match status" value="2"/>
</dbReference>
<sequence>MNLKELLKNLSALQIELWVEGDKLRYRAAENALTPELLAAIKNNKTEIIHLLSQQSEEIETYPLSHGQKALWFLYQLAPESAAYNLTYSAKLADNVDVNALQKAAQALIERHPALRTKFTTIDGEPVQKVNQNQQVEFKVENAFALSQTEIKNWLLEKSALPFDLETGAVVRFNLLINNKAKKEYILLITQHHITGDFWSLGIILEDLKVLYEAIVKDREPLLSEQKSTYRDYIKWSEEMLTGASGEELWEFWQKQLSGELPLINLPTDKPRPQNQTYNGNSLVFRLEDALLKDLQELAKKEKVSLYMLLLTVWQILLLKYTNQEDILIGSPTINRSRPEFEKILGYFTNPVVLRGNLSGNPTVSELLSRTRISVLEALENQEYPFPLLVEKLQPVRNTSISPIYQVAFAWDRVNNSEQETTLVDNDRLIKESIITGTKGAAFDLTLSITNEPYLLRGTWNYNTDLFDSSTIERMTGHFTTLLSAIVENPQTKINQLPILTAVEEKQLLFDCNQTEQEYPKDKCIHQLFESQVEKTPDAVAVVFEDKQLTYAELNQKANQLAHYLISLGVKADTLVGICVERSLEMIVGILGILKAGGAYVPLDPEYPQERLNFILEDTKVKVLLTQQSLVNKLPKNTAKLVYLEGDSQSISQCSQNNLKTEVQTTNLAYVIYTSGSTGKPKGVEVIHQGVNRLLFGVNYVQLDEKQRFLQIAPISFDASTFEIWGALLHGGLCVIFPENIPTAERLGHEIDKHEITILWLTASLFNSIIDEDAESLSGVKQLLIGGEALSVTHVKKGLQKLPSTQIINGYGPTESTTFTCCYPINRLEKTTESIPIGKPISNTKVYILDKNLQQVPVGVAGELHIGGAGLARGYLNRPELTAEKFITNPFENGNTKLYKTGDLVKYLVDGNIEYLGRIDNQVKIRGFRIELGEIETALSQNQEIQTSCVIVREDNPGNKQLVAYIVSETTSTVSELRQYLKGRLPEYMIPNAFVYLENLPLTPNGKIDRRALPAPDQSELQLEYIAPRTATEEILTLIWAEVLKIERVGITDNFFELGGHSLLATQIVSRIRSNFNIEIPLQSIFTAATLEEQAKLIQQTQTQKAEINQTPIKPRIEKTEIPLSFSQQRLWFLDKLEPNSSTYNIPAALKLEGKIDKLALEKSLKAIINRHESLRTNFREIAGKAEQIIHTDSDWKLSIIDLQNLSTEKAEKEIERLTKQQATQPFNLSNENLIRITLILLSDTENILSLCMHHIISDGWSMGVFIDELSALYNSYIQGKETELKPLPIQYADFAIWQRNWLQGEVLEQQINYWSKQLENAPTFLPLPTDRPRPAVQTFAGAYQEFTISKELTEKLQKVSKEQGVTLFMTLLAAYNTLLYRYTGQTDILVGTPIANRNRKEIESLIGFFVNTLVLRTELSGNSKFSEILNKTRSTALSAYAHQDLPFEMLVEALEIERDLSHSPLFQAVFALQNAPISEIELTGLKTNLLPIETATAKFDLTLSIEQTETGLIGGWEYNTDLFDSSTINRMTGHFINLLSAIVENPAAEINQLPILTETEKQQLLIDWNQTETEYPKDKCIHQLFEEQVEKTPDAVAVVFEGKQLTYRELNNKANQLAHYLISLGVKADSLVGICVERSLEMIIGQLGILKAGASYLPIDPEYPTERIKFILEDTKINILLTQQNLKQKIQNNQTQTTCLDTEWEKINQQNQKNPHKEITSNNLAYIIYTSGSTGTPKGVEITHQGLTNLINWHQKQFKITTADKATQLAGTGFDAAVWETWPYLTAGATLHLVRKEILVSPEQLQKWLTENQITISFVPTPITQELLKLDWKKEKTKLRYLLTGGDKLTQNPTNKIPFQVINNYGPTENTVVTTSCILETQKQTSPSIGKPIDNTKVYILDSNLQPVPVGVAGELHIAGTGLARGYLNRPELTAEKFIPNPFDNGKTKLYKTGDLVRYLTDGNIEYLGRSDNQVKIRGFRIEIGEIETALNQNENVQTSVVVVREDKPGYKKLVAYIVSETKLTTKELRKYLKSKLPEYMIPSNFVYLENLPLTPNGKIDRRALPEPKTNTEIEKKYIAPKTEIETKLAEIWQQVLGIEKIGINDNFFELGGDSILSIQIIAKAKQQGIEITLKQLFANQTIAELAAVAGTIKTLEIEQVTVSGNFLLTPIQKWFLEQNRPETHHFNQAFLLTVPAEIDRNKIEKTWQEIINHHDALRLRFTETENQWKATHSEPIETFEIEYFDISEVTETEKTEIIETTADTLQASLDLESNLVKVGLFKLGENQPGRLLIIIHHLVVDGISWRILLEDLETGYQQLNQNQKIQLPAKTTSFKTWSEKLSEYAQTETLKSEIDYWVNKSNSAIKSIPVDKEGENTLSSTQNIAVSLNQKETTALLQEVPKAYKTQINDILLTALVLVLSKWTNSKSVLFNLEGHGREDILDGVEISRTIGWFTTMFPVVINIEKTEFNNLENTIKSVKEQLREIPNKGIGYGVLRYLSEDKSIKKQITKTPKAEISFNYLGQFTQTLNTSSLLSSADESSGQDQSSVGQRSNLLDINAIIAEEHLQINWTYSNNIHEKTTVEKIAQEFITALQEIITHCLEPENVGYTPSDFPLIKLKQPELDGVLGKLGKLNWQNIEDIYPLSPMQEGMLFESLYAPEGGVYFEQITCTFNGELNIKAFEKAWQKLVNRHSIFRTAFIWESLSQAVQVVYKQVDLGVEIRDWRELSEQQTEIETFLEEERKQGFKLDKIPLMRLYLLQLSDESYQFVWCHHHILLDGWSLPLVFKDLFEFYQEIIDGVETVNKPSLNYRNYIEWLQQQKQDAAQEFWQEKLSGFDAPTPLVVEKSLSSQKTQSEYKEEVVYLSVEKTNKATEFVRKHQLTMSNLVQGVWGLLLSRYSQENDVVFGSTVSGRPPSLPGVESMVGLFINTLPVRVQVSDDNNVLSLLKELQQQQVESEQFSYCSLVEIQGWSDVTRGTSLFDSLVVFENYPVDADTLDDDGGLQVENFRGIEHTNYPLTVISGPGEQLWVKVSYDNSRFDEGTINRMLGHFLTLLSAIVENSQGEINQLPILTATEEKQLLIDWNQTETEYPKDKCIHQLFEEQVEKTPDAVAVVFENQQLTYSELNNKANQLAHYLISLGVKADVLVGICVERSVEMIVGILGILKAGGAYVPLDPEYPQERISYMIENSGVEILLTQQHLLTRLPQEKTIICVDADREKINQYSQENPITETTVNNLIYTIYTSGSTGKPKGAAVYHRGFVNLVQWMINDYQFTEKDSTALISSLSFDLTQKNIFTPLLIGGKLNLSPNGFEPSKILEIISKQQATWVNCTPSTFSAILASGEDSFSKTKSLKYVFLGGEPISIPSLLNWLDSEHCQAKIVNSYGPTECTDVCAAYTVETPHDFINKSIPIGKPIPNVQLYILNQELQPLPVGVIGELFIGGIGLGKGYIGDEERTNEKFILNPLDNGQTKLYRTGDLVRYLKDGNIEYIERIDNQVKIRGFRIELGEIEALLNTHPQVQQAVVIAREDIPGDKRLVAYIVPQSEQEPNVSQLREFLKTQLPNYMIPAAVVILASLPLTANGKVNRRALPAPETSAGIEESFVAPRTPIEAKLAEIWSQVLKVELIGVNDNFFDLGGHSLLATQVISRSQAAFGIPLRLRSLFTSPTIAQLSQVILEQLQTNSGFTLPAITPVPSRENIPLSWAQERLWFVHQLEGDSGAYTMSFSVGLTGDVNVKALEQAFQAIVQRHEVLRTRFEVEDNSPVQVIVPDMSITLPVVDIQQIADPWQKVKELAIAEVAQPFNLAHDAVIRVKLWQLSPQEYLLLVAIHHIAADGWSLGIFIQDLSAYYRAIATNSPVELPDLTVQYADFTVWQRQWLTDQTLDRQLNYWMQQLTDAPPILALPTDRSRPAIQTFNGSTQPIQLDPDLTQKLKKLSQKFGTTLYMTLMAGFVILMSRYSGQKDLVIGSPIANRNRTEIESLIGFFVNTLALRFNLTPEESFAALLTQVQQITQNAYDHQDLPFEILVDHLQLERNLDRNPLVQVMFALQNAPSSPWDMPGVNIEEIPLGLDTVRFDLEVHLWDMPEGVGGVFCYNTDLFDQTTIVRMMQHFQALLTAIVENPQQPVASLPLLTQSEQQQLLVEWNHTETDYPQDQCIHQLFAQQVEKTPDTIALEYGNQQLTYCELNNRANQLAHYLISLGIGADTLVGISVERSAEMVIGLLGILKAGGAYVPLDPDYPTERLVSILEDAQVRVLLTTEKLAQTIPANQARIISYDRDVEAIAQQSQENPVIQTTSENLAYVIYTSGSTGKPKGVSVTHQGVNRLVLNTNYINIKPQDVIAQASNYAFDAATFEIWGALLTGAKLVGVSKQIALSPRELAATIRSQGISVLFLTTALFNQIAQTEPTAFSTLRYLLFGGEAVDPKWVQEILKKGSPEQLLHVYGPTENTTFTSWYLVENVPNHATTIPIGKPIANTQIYLLDENLQPVPVGVPGELHIGGAGLARGYLNRPELTAEKFISNPLDNGKTKLYKTGDLASYLPDGNIEYVSRIDNQVKIRGFRIELGEIEAVLNQYPLVQESVVIIRTSSAGDKSLVAYLVPGTKSQELPEQFAEWQSEFISDWQILYEQAYGQGEKTTEDLTFNTAGWNSSYNREPIPEVEMREWVENTVNRIRKVSPQRVIEIGCGTGLLLSRLAPSSPQYWGTDYSVTAIEYVQQLRDTVPGLEHVQLRHQMADNFTGIPQNFDTVILNSIIQYFPSVEYLLQVITGAMESINNQGYIFIGDVRSFPLLEPYYAAVQLSQASESRTVEQWQQVVHQSVAAEEELLVDPRFFLALKQTFPQITWVEIQPKRGNAINELTQFRYDVTMHLGSAVPTKAVSWLNWQLDQLSLAKIQHQLTAEQPAQLGIRAIPNRRLQKALLAWQWLESPPGVETVGELRELLAKQPETGVNPEQFWQLGQNLGYTVEVSWWAGTNDGAYDVVFSRHSSTIKPEFNIFWEGENVTVKPWTHYTNNPLSGKLVQKLVPQVREFIQQKLPNYMIPQAFVLLNSLPLTPNGKVDRRALPTPDTASRSLSGGCVSPRTPVEAQLVQIWSEVLGMETIGVKDNFFEIGGHSLLATQVISRINSAFSLNLSVQKMFEFPTVAEIADYMEMMNWATTDLSADQTNTEIVEF</sequence>
<dbReference type="Gene3D" id="3.40.50.1820">
    <property type="entry name" value="alpha/beta hydrolase"/>
    <property type="match status" value="1"/>
</dbReference>
<dbReference type="SUPFAM" id="SSF52777">
    <property type="entry name" value="CoA-dependent acyltransferases"/>
    <property type="match status" value="10"/>
</dbReference>
<dbReference type="Gene3D" id="3.30.559.30">
    <property type="entry name" value="Nonribosomal peptide synthetase, condensation domain"/>
    <property type="match status" value="5"/>
</dbReference>
<dbReference type="NCBIfam" id="TIGR01733">
    <property type="entry name" value="AA-adenyl-dom"/>
    <property type="match status" value="4"/>
</dbReference>
<dbReference type="InterPro" id="IPR010071">
    <property type="entry name" value="AA_adenyl_dom"/>
</dbReference>
<feature type="domain" description="Carrier" evidence="6">
    <location>
        <begin position="3609"/>
        <end position="3684"/>
    </location>
</feature>
<dbReference type="Pfam" id="PF00668">
    <property type="entry name" value="Condensation"/>
    <property type="match status" value="5"/>
</dbReference>
<dbReference type="InterPro" id="IPR025110">
    <property type="entry name" value="AMP-bd_C"/>
</dbReference>
<protein>
    <submittedName>
        <fullName evidence="7">Non-ribosomal peptide synthase/polyketide synthase</fullName>
    </submittedName>
</protein>
<dbReference type="Gene3D" id="2.30.38.10">
    <property type="entry name" value="Luciferase, Domain 3"/>
    <property type="match status" value="4"/>
</dbReference>
<evidence type="ECO:0000313" key="8">
    <source>
        <dbReference type="Proteomes" id="UP001483337"/>
    </source>
</evidence>
<feature type="domain" description="Carrier" evidence="6">
    <location>
        <begin position="2081"/>
        <end position="2155"/>
    </location>
</feature>
<dbReference type="Pfam" id="PF00501">
    <property type="entry name" value="AMP-binding"/>
    <property type="match status" value="4"/>
</dbReference>
<dbReference type="SUPFAM" id="SSF56801">
    <property type="entry name" value="Acetyl-CoA synthetase-like"/>
    <property type="match status" value="4"/>
</dbReference>
<dbReference type="PANTHER" id="PTHR45527:SF14">
    <property type="entry name" value="PLIPASTATIN SYNTHASE SUBUNIT B"/>
    <property type="match status" value="1"/>
</dbReference>
<dbReference type="PANTHER" id="PTHR45527">
    <property type="entry name" value="NONRIBOSOMAL PEPTIDE SYNTHETASE"/>
    <property type="match status" value="1"/>
</dbReference>
<dbReference type="Pfam" id="PF00550">
    <property type="entry name" value="PP-binding"/>
    <property type="match status" value="4"/>
</dbReference>
<evidence type="ECO:0000259" key="6">
    <source>
        <dbReference type="PROSITE" id="PS50075"/>
    </source>
</evidence>
<dbReference type="InterPro" id="IPR029058">
    <property type="entry name" value="AB_hydrolase_fold"/>
</dbReference>
<reference evidence="7 8" key="1">
    <citation type="submission" date="2024-04" db="EMBL/GenBank/DDBJ databases">
        <title>Okeanomitos corallinicola gen. &amp; sp. nov. (Nostocales, Cyanobacteria), a new toxic marine heterocyst-forming cyanobacterium from a coral reef.</title>
        <authorList>
            <person name="Li H."/>
            <person name="Li R."/>
            <person name="Kang J."/>
            <person name="Hii K.S."/>
            <person name="Mohamed H.F."/>
            <person name="Xu X."/>
            <person name="Luo Z."/>
        </authorList>
    </citation>
    <scope>NUCLEOTIDE SEQUENCE [LARGE SCALE GENOMIC DNA]</scope>
    <source>
        <strain evidence="7 8">TIOX110</strain>
    </source>
</reference>
<keyword evidence="5" id="KW-0045">Antibiotic biosynthesis</keyword>
<dbReference type="InterPro" id="IPR044894">
    <property type="entry name" value="TubC_N_sf"/>
</dbReference>
<dbReference type="Proteomes" id="UP001483337">
    <property type="component" value="Chromosome"/>
</dbReference>
<dbReference type="CDD" id="cd02440">
    <property type="entry name" value="AdoMet_MTases"/>
    <property type="match status" value="1"/>
</dbReference>
<gene>
    <name evidence="7" type="ORF">WJM97_02170</name>
</gene>
<dbReference type="CDD" id="cd19534">
    <property type="entry name" value="E_NRPS"/>
    <property type="match status" value="1"/>
</dbReference>
<dbReference type="Gene3D" id="3.30.300.30">
    <property type="match status" value="5"/>
</dbReference>
<dbReference type="RefSeq" id="WP_353931426.1">
    <property type="nucleotide sequence ID" value="NZ_CP150886.1"/>
</dbReference>
<dbReference type="CDD" id="cd19531">
    <property type="entry name" value="LCL_NRPS-like"/>
    <property type="match status" value="3"/>
</dbReference>
<accession>A0ABZ2USZ5</accession>
<feature type="domain" description="Carrier" evidence="6">
    <location>
        <begin position="1027"/>
        <end position="1102"/>
    </location>
</feature>
<dbReference type="InterPro" id="IPR045851">
    <property type="entry name" value="AMP-bd_C_sf"/>
</dbReference>
<dbReference type="Gene3D" id="1.10.10.1830">
    <property type="entry name" value="Non-ribosomal peptide synthase, adenylation domain"/>
    <property type="match status" value="1"/>
</dbReference>
<dbReference type="SUPFAM" id="SSF53335">
    <property type="entry name" value="S-adenosyl-L-methionine-dependent methyltransferases"/>
    <property type="match status" value="1"/>
</dbReference>
<keyword evidence="3" id="KW-0597">Phosphoprotein</keyword>
<comment type="cofactor">
    <cofactor evidence="1">
        <name>pantetheine 4'-phosphate</name>
        <dbReference type="ChEBI" id="CHEBI:47942"/>
    </cofactor>
</comment>
<organism evidence="7 8">
    <name type="scientific">Okeanomitos corallinicola TIOX110</name>
    <dbReference type="NCBI Taxonomy" id="3133117"/>
    <lineage>
        <taxon>Bacteria</taxon>
        <taxon>Bacillati</taxon>
        <taxon>Cyanobacteriota</taxon>
        <taxon>Cyanophyceae</taxon>
        <taxon>Nostocales</taxon>
        <taxon>Aphanizomenonaceae</taxon>
        <taxon>Okeanomitos</taxon>
    </lineage>
</organism>
<proteinExistence type="predicted"/>
<keyword evidence="2" id="KW-0596">Phosphopantetheine</keyword>
<dbReference type="NCBIfam" id="NF003417">
    <property type="entry name" value="PRK04813.1"/>
    <property type="match status" value="5"/>
</dbReference>
<evidence type="ECO:0000256" key="4">
    <source>
        <dbReference type="ARBA" id="ARBA00022737"/>
    </source>
</evidence>
<dbReference type="InterPro" id="IPR000873">
    <property type="entry name" value="AMP-dep_synth/lig_dom"/>
</dbReference>
<evidence type="ECO:0000256" key="3">
    <source>
        <dbReference type="ARBA" id="ARBA00022553"/>
    </source>
</evidence>
<dbReference type="NCBIfam" id="NF004282">
    <property type="entry name" value="PRK05691.1"/>
    <property type="match status" value="4"/>
</dbReference>
<evidence type="ECO:0000256" key="2">
    <source>
        <dbReference type="ARBA" id="ARBA00022450"/>
    </source>
</evidence>
<dbReference type="InterPro" id="IPR020806">
    <property type="entry name" value="PKS_PP-bd"/>
</dbReference>
<dbReference type="SMART" id="SM01294">
    <property type="entry name" value="PKS_PP_betabranch"/>
    <property type="match status" value="1"/>
</dbReference>
<evidence type="ECO:0000256" key="1">
    <source>
        <dbReference type="ARBA" id="ARBA00001957"/>
    </source>
</evidence>
<dbReference type="Gene3D" id="3.30.559.10">
    <property type="entry name" value="Chloramphenicol acetyltransferase-like domain"/>
    <property type="match status" value="5"/>
</dbReference>
<dbReference type="InterPro" id="IPR006162">
    <property type="entry name" value="Ppantetheine_attach_site"/>
</dbReference>
<dbReference type="InterPro" id="IPR010060">
    <property type="entry name" value="NRPS_synth"/>
</dbReference>
<evidence type="ECO:0000256" key="5">
    <source>
        <dbReference type="ARBA" id="ARBA00023194"/>
    </source>
</evidence>
<dbReference type="SUPFAM" id="SSF47336">
    <property type="entry name" value="ACP-like"/>
    <property type="match status" value="4"/>
</dbReference>
<feature type="domain" description="Carrier" evidence="6">
    <location>
        <begin position="5085"/>
        <end position="5160"/>
    </location>
</feature>
<dbReference type="Gene3D" id="1.10.1200.10">
    <property type="entry name" value="ACP-like"/>
    <property type="match status" value="3"/>
</dbReference>
<dbReference type="InterPro" id="IPR009081">
    <property type="entry name" value="PP-bd_ACP"/>
</dbReference>
<dbReference type="Pfam" id="PF18563">
    <property type="entry name" value="TubC_N"/>
    <property type="match status" value="1"/>
</dbReference>
<evidence type="ECO:0000313" key="7">
    <source>
        <dbReference type="EMBL" id="WZB88519.1"/>
    </source>
</evidence>
<dbReference type="Pfam" id="PF13193">
    <property type="entry name" value="AMP-binding_C"/>
    <property type="match status" value="3"/>
</dbReference>
<dbReference type="InterPro" id="IPR036736">
    <property type="entry name" value="ACP-like_sf"/>
</dbReference>
<dbReference type="InterPro" id="IPR029063">
    <property type="entry name" value="SAM-dependent_MTases_sf"/>
</dbReference>
<keyword evidence="4" id="KW-0677">Repeat</keyword>
<dbReference type="InterPro" id="IPR013217">
    <property type="entry name" value="Methyltransf_12"/>
</dbReference>
<dbReference type="CDD" id="cd12117">
    <property type="entry name" value="A_NRPS_Srf_like"/>
    <property type="match status" value="2"/>
</dbReference>
<dbReference type="Gene3D" id="3.40.50.150">
    <property type="entry name" value="Vaccinia Virus protein VP39"/>
    <property type="match status" value="1"/>
</dbReference>
<dbReference type="Pfam" id="PF08242">
    <property type="entry name" value="Methyltransf_12"/>
    <property type="match status" value="1"/>
</dbReference>
<dbReference type="InterPro" id="IPR023213">
    <property type="entry name" value="CAT-like_dom_sf"/>
</dbReference>
<dbReference type="InterPro" id="IPR041464">
    <property type="entry name" value="TubC_N"/>
</dbReference>